<keyword evidence="2" id="KW-0238">DNA-binding</keyword>
<dbReference type="PANTHER" id="PTHR33154:SF18">
    <property type="entry name" value="ARSENICAL RESISTANCE OPERON REPRESSOR"/>
    <property type="match status" value="1"/>
</dbReference>
<dbReference type="InterPro" id="IPR036390">
    <property type="entry name" value="WH_DNA-bd_sf"/>
</dbReference>
<dbReference type="InterPro" id="IPR011991">
    <property type="entry name" value="ArsR-like_HTH"/>
</dbReference>
<organism evidence="5 6">
    <name type="scientific">Mycobacterium adipatum</name>
    <dbReference type="NCBI Taxonomy" id="1682113"/>
    <lineage>
        <taxon>Bacteria</taxon>
        <taxon>Bacillati</taxon>
        <taxon>Actinomycetota</taxon>
        <taxon>Actinomycetes</taxon>
        <taxon>Mycobacteriales</taxon>
        <taxon>Mycobacteriaceae</taxon>
        <taxon>Mycobacterium</taxon>
    </lineage>
</organism>
<dbReference type="InterPro" id="IPR018334">
    <property type="entry name" value="ArsR_HTH"/>
</dbReference>
<name>A0A172UTZ1_9MYCO</name>
<evidence type="ECO:0000313" key="6">
    <source>
        <dbReference type="Proteomes" id="UP000077143"/>
    </source>
</evidence>
<dbReference type="GO" id="GO:0003677">
    <property type="term" value="F:DNA binding"/>
    <property type="evidence" value="ECO:0007669"/>
    <property type="project" value="UniProtKB-KW"/>
</dbReference>
<dbReference type="SUPFAM" id="SSF46785">
    <property type="entry name" value="Winged helix' DNA-binding domain"/>
    <property type="match status" value="1"/>
</dbReference>
<evidence type="ECO:0000259" key="4">
    <source>
        <dbReference type="PROSITE" id="PS50987"/>
    </source>
</evidence>
<gene>
    <name evidence="5" type="ORF">A7U43_05620</name>
</gene>
<dbReference type="PROSITE" id="PS50987">
    <property type="entry name" value="HTH_ARSR_2"/>
    <property type="match status" value="1"/>
</dbReference>
<dbReference type="Gene3D" id="1.10.10.10">
    <property type="entry name" value="Winged helix-like DNA-binding domain superfamily/Winged helix DNA-binding domain"/>
    <property type="match status" value="1"/>
</dbReference>
<evidence type="ECO:0000256" key="2">
    <source>
        <dbReference type="ARBA" id="ARBA00023125"/>
    </source>
</evidence>
<dbReference type="Pfam" id="PF01022">
    <property type="entry name" value="HTH_5"/>
    <property type="match status" value="1"/>
</dbReference>
<keyword evidence="6" id="KW-1185">Reference proteome</keyword>
<keyword evidence="3" id="KW-0804">Transcription</keyword>
<dbReference type="PROSITE" id="PS00846">
    <property type="entry name" value="HTH_ARSR_1"/>
    <property type="match status" value="1"/>
</dbReference>
<dbReference type="PRINTS" id="PR00778">
    <property type="entry name" value="HTHARSR"/>
</dbReference>
<proteinExistence type="predicted"/>
<dbReference type="KEGG" id="madi:A7U43_05620"/>
<accession>A0A172UTZ1</accession>
<dbReference type="STRING" id="1682113.A7U43_05620"/>
<dbReference type="GO" id="GO:0003700">
    <property type="term" value="F:DNA-binding transcription factor activity"/>
    <property type="evidence" value="ECO:0007669"/>
    <property type="project" value="InterPro"/>
</dbReference>
<dbReference type="CDD" id="cd00090">
    <property type="entry name" value="HTH_ARSR"/>
    <property type="match status" value="1"/>
</dbReference>
<feature type="domain" description="HTH arsR-type" evidence="4">
    <location>
        <begin position="36"/>
        <end position="129"/>
    </location>
</feature>
<keyword evidence="1" id="KW-0805">Transcription regulation</keyword>
<dbReference type="NCBIfam" id="NF033788">
    <property type="entry name" value="HTH_metalloreg"/>
    <property type="match status" value="1"/>
</dbReference>
<evidence type="ECO:0000256" key="3">
    <source>
        <dbReference type="ARBA" id="ARBA00023163"/>
    </source>
</evidence>
<evidence type="ECO:0000256" key="1">
    <source>
        <dbReference type="ARBA" id="ARBA00023015"/>
    </source>
</evidence>
<dbReference type="Proteomes" id="UP000077143">
    <property type="component" value="Chromosome"/>
</dbReference>
<dbReference type="SMART" id="SM00418">
    <property type="entry name" value="HTH_ARSR"/>
    <property type="match status" value="1"/>
</dbReference>
<reference evidence="5 6" key="1">
    <citation type="submission" date="2016-05" db="EMBL/GenBank/DDBJ databases">
        <title>Complete genome sequence of a phthalic acid esters degrading Mycobacterium sp. YC-RL4.</title>
        <authorList>
            <person name="Ren L."/>
            <person name="Fan S."/>
            <person name="Ruth N."/>
            <person name="Jia Y."/>
            <person name="Wang J."/>
            <person name="Qiao C."/>
        </authorList>
    </citation>
    <scope>NUCLEOTIDE SEQUENCE [LARGE SCALE GENOMIC DNA]</scope>
    <source>
        <strain evidence="5 6">YC-RL4</strain>
    </source>
</reference>
<protein>
    <submittedName>
        <fullName evidence="5">Transcriptional regulator</fullName>
    </submittedName>
</protein>
<dbReference type="InterPro" id="IPR001845">
    <property type="entry name" value="HTH_ArsR_DNA-bd_dom"/>
</dbReference>
<evidence type="ECO:0000313" key="5">
    <source>
        <dbReference type="EMBL" id="ANE82667.1"/>
    </source>
</evidence>
<dbReference type="InterPro" id="IPR051081">
    <property type="entry name" value="HTH_MetalResp_TranReg"/>
</dbReference>
<dbReference type="InterPro" id="IPR036388">
    <property type="entry name" value="WH-like_DNA-bd_sf"/>
</dbReference>
<sequence length="129" mass="13582">MFVNACVMMDRMPHAIAPEIAVDAAACCSPLTGGALDTAAAERLASVFKALADPARVKLVSLIAASEGAEACICDLTEPLGLSQPTVSHHMRMLVDAGLVSRDQRGKWAYYRVNAEALDRVAAAVSTRP</sequence>
<dbReference type="EMBL" id="CP015596">
    <property type="protein sequence ID" value="ANE82667.1"/>
    <property type="molecule type" value="Genomic_DNA"/>
</dbReference>
<dbReference type="AlphaFoldDB" id="A0A172UTZ1"/>
<dbReference type="PANTHER" id="PTHR33154">
    <property type="entry name" value="TRANSCRIPTIONAL REGULATOR, ARSR FAMILY"/>
    <property type="match status" value="1"/>
</dbReference>